<reference evidence="4" key="1">
    <citation type="journal article" date="2019" name="Int. J. Syst. Evol. Microbiol.">
        <title>The Global Catalogue of Microorganisms (GCM) 10K type strain sequencing project: providing services to taxonomists for standard genome sequencing and annotation.</title>
        <authorList>
            <consortium name="The Broad Institute Genomics Platform"/>
            <consortium name="The Broad Institute Genome Sequencing Center for Infectious Disease"/>
            <person name="Wu L."/>
            <person name="Ma J."/>
        </authorList>
    </citation>
    <scope>NUCLEOTIDE SEQUENCE [LARGE SCALE GENOMIC DNA]</scope>
    <source>
        <strain evidence="4">JCM 17316</strain>
    </source>
</reference>
<feature type="domain" description="Acyl-CoA thioesterase-like N-terminal HotDog" evidence="2">
    <location>
        <begin position="25"/>
        <end position="105"/>
    </location>
</feature>
<feature type="compositionally biased region" description="Basic residues" evidence="1">
    <location>
        <begin position="156"/>
        <end position="165"/>
    </location>
</feature>
<evidence type="ECO:0000256" key="1">
    <source>
        <dbReference type="SAM" id="MobiDB-lite"/>
    </source>
</evidence>
<keyword evidence="4" id="KW-1185">Reference proteome</keyword>
<dbReference type="Pfam" id="PF13622">
    <property type="entry name" value="4HBT_3"/>
    <property type="match status" value="1"/>
</dbReference>
<dbReference type="InterPro" id="IPR029069">
    <property type="entry name" value="HotDog_dom_sf"/>
</dbReference>
<sequence>MGYLAVAAAVTALSAENRHYTAELSPEWPVWGPHGGYATAILVRVALAHGAPPRVASASCHFLSVGRFAPVDIHVTTLRRARRAESPRCSMRQDGAAVAEALVWLAADDRASGGCSPRPRGSCSAAPTPRPRADGPETAWRAPHRGSPRQGAVRSSRPRTARRSWRGPGCGR</sequence>
<dbReference type="Gene3D" id="2.40.160.210">
    <property type="entry name" value="Acyl-CoA thioesterase, double hotdog domain"/>
    <property type="match status" value="1"/>
</dbReference>
<dbReference type="InterPro" id="IPR049449">
    <property type="entry name" value="TesB_ACOT8-like_N"/>
</dbReference>
<comment type="caution">
    <text evidence="3">The sequence shown here is derived from an EMBL/GenBank/DDBJ whole genome shotgun (WGS) entry which is preliminary data.</text>
</comment>
<proteinExistence type="predicted"/>
<evidence type="ECO:0000259" key="2">
    <source>
        <dbReference type="Pfam" id="PF13622"/>
    </source>
</evidence>
<dbReference type="RefSeq" id="WP_425549652.1">
    <property type="nucleotide sequence ID" value="NZ_BAABDO010000086.1"/>
</dbReference>
<evidence type="ECO:0000313" key="4">
    <source>
        <dbReference type="Proteomes" id="UP001500266"/>
    </source>
</evidence>
<gene>
    <name evidence="3" type="ORF">GCM10022416_46910</name>
</gene>
<feature type="region of interest" description="Disordered" evidence="1">
    <location>
        <begin position="111"/>
        <end position="172"/>
    </location>
</feature>
<dbReference type="EMBL" id="BAABDO010000086">
    <property type="protein sequence ID" value="GAA4150522.1"/>
    <property type="molecule type" value="Genomic_DNA"/>
</dbReference>
<dbReference type="Proteomes" id="UP001500266">
    <property type="component" value="Unassembled WGS sequence"/>
</dbReference>
<dbReference type="InterPro" id="IPR042171">
    <property type="entry name" value="Acyl-CoA_hotdog"/>
</dbReference>
<protein>
    <recommendedName>
        <fullName evidence="2">Acyl-CoA thioesterase-like N-terminal HotDog domain-containing protein</fullName>
    </recommendedName>
</protein>
<dbReference type="SUPFAM" id="SSF54637">
    <property type="entry name" value="Thioesterase/thiol ester dehydrase-isomerase"/>
    <property type="match status" value="1"/>
</dbReference>
<name>A0ABP7ZA30_9ACTN</name>
<accession>A0ABP7ZA30</accession>
<organism evidence="3 4">
    <name type="scientific">Actinomadura keratinilytica</name>
    <dbReference type="NCBI Taxonomy" id="547461"/>
    <lineage>
        <taxon>Bacteria</taxon>
        <taxon>Bacillati</taxon>
        <taxon>Actinomycetota</taxon>
        <taxon>Actinomycetes</taxon>
        <taxon>Streptosporangiales</taxon>
        <taxon>Thermomonosporaceae</taxon>
        <taxon>Actinomadura</taxon>
    </lineage>
</organism>
<evidence type="ECO:0000313" key="3">
    <source>
        <dbReference type="EMBL" id="GAA4150522.1"/>
    </source>
</evidence>